<feature type="coiled-coil region" evidence="8">
    <location>
        <begin position="419"/>
        <end position="446"/>
    </location>
</feature>
<dbReference type="Pfam" id="PF13868">
    <property type="entry name" value="TPH"/>
    <property type="match status" value="1"/>
</dbReference>
<organism evidence="10 11">
    <name type="scientific">Tritrichomonas musculus</name>
    <dbReference type="NCBI Taxonomy" id="1915356"/>
    <lineage>
        <taxon>Eukaryota</taxon>
        <taxon>Metamonada</taxon>
        <taxon>Parabasalia</taxon>
        <taxon>Tritrichomonadida</taxon>
        <taxon>Tritrichomonadidae</taxon>
        <taxon>Tritrichomonas</taxon>
    </lineage>
</organism>
<keyword evidence="2" id="KW-0282">Flagellum</keyword>
<feature type="domain" description="Trichohyalin-plectin-homology" evidence="9">
    <location>
        <begin position="104"/>
        <end position="451"/>
    </location>
</feature>
<evidence type="ECO:0000256" key="7">
    <source>
        <dbReference type="ARBA" id="ARBA00034142"/>
    </source>
</evidence>
<evidence type="ECO:0000256" key="4">
    <source>
        <dbReference type="ARBA" id="ARBA00023069"/>
    </source>
</evidence>
<keyword evidence="4" id="KW-0969">Cilium</keyword>
<comment type="caution">
    <text evidence="10">The sequence shown here is derived from an EMBL/GenBank/DDBJ whole genome shotgun (WGS) entry which is preliminary data.</text>
</comment>
<dbReference type="EMBL" id="JAPFFF010000002">
    <property type="protein sequence ID" value="KAK8896400.1"/>
    <property type="molecule type" value="Genomic_DNA"/>
</dbReference>
<proteinExistence type="inferred from homology"/>
<evidence type="ECO:0000313" key="10">
    <source>
        <dbReference type="EMBL" id="KAK8896400.1"/>
    </source>
</evidence>
<evidence type="ECO:0000256" key="2">
    <source>
        <dbReference type="ARBA" id="ARBA00022846"/>
    </source>
</evidence>
<feature type="coiled-coil region" evidence="8">
    <location>
        <begin position="190"/>
        <end position="368"/>
    </location>
</feature>
<name>A0ABR2KZ57_9EUKA</name>
<dbReference type="Proteomes" id="UP001470230">
    <property type="component" value="Unassembled WGS sequence"/>
</dbReference>
<dbReference type="PANTHER" id="PTHR15504:SF0">
    <property type="entry name" value="CILIA- AND FLAGELLA-ASSOCIATED PROTEIN 45"/>
    <property type="match status" value="1"/>
</dbReference>
<keyword evidence="3 8" id="KW-0175">Coiled coil</keyword>
<comment type="subcellular location">
    <subcellularLocation>
        <location evidence="1">Cell projection</location>
        <location evidence="1">Cilium</location>
        <location evidence="1">Flagellum</location>
    </subcellularLocation>
</comment>
<evidence type="ECO:0000259" key="9">
    <source>
        <dbReference type="Pfam" id="PF13868"/>
    </source>
</evidence>
<dbReference type="PANTHER" id="PTHR15504">
    <property type="entry name" value="NASOPHARYNGEAL EPITHELIUM SPECIFIC PROTEIN 1"/>
    <property type="match status" value="1"/>
</dbReference>
<comment type="similarity">
    <text evidence="6">Belongs to the CFAP45 family.</text>
</comment>
<evidence type="ECO:0000313" key="11">
    <source>
        <dbReference type="Proteomes" id="UP001470230"/>
    </source>
</evidence>
<keyword evidence="11" id="KW-1185">Reference proteome</keyword>
<evidence type="ECO:0000256" key="1">
    <source>
        <dbReference type="ARBA" id="ARBA00004230"/>
    </source>
</evidence>
<keyword evidence="5" id="KW-0966">Cell projection</keyword>
<reference evidence="10 11" key="1">
    <citation type="submission" date="2024-04" db="EMBL/GenBank/DDBJ databases">
        <title>Tritrichomonas musculus Genome.</title>
        <authorList>
            <person name="Alves-Ferreira E."/>
            <person name="Grigg M."/>
            <person name="Lorenzi H."/>
            <person name="Galac M."/>
        </authorList>
    </citation>
    <scope>NUCLEOTIDE SEQUENCE [LARGE SCALE GENOMIC DNA]</scope>
    <source>
        <strain evidence="10 11">EAF2021</strain>
    </source>
</reference>
<protein>
    <recommendedName>
        <fullName evidence="7">Cilia- and flagella-associated protein 45</fullName>
    </recommendedName>
</protein>
<sequence length="465" mass="56129">MRRGFHNPKYNTRITNCAVDAVIIPRNDWRRMKKEAVHLTPEQRAELKKKQEEERMQTLSTIQTKRMTMISPEISEKTRLRTKSCLAQVEDRDYALKIVDAKRNEDLDEIKTINSLMTAAEARTIRDRQLIENEEIRKRKIEEKKEWDQKLEQNRLTAVKLYDDREKTLKEQRVRGRRIIEAQIEEHKINAILEAERKDREKKAMEAQNQAIAEENHRILMDRKKRQQDFLHDCLQANEAQRQRRIEARQREKEEAEMVIEFAAQKALKEEALEAERAAEKALKEREVDRLRRKQKRAIDTKAIHDENVARKIQKEKEQLAIEREERDKRRIIEMNQTVARERREMIEESKRRKAEQAEKELQFHREVMANNKIARQKAREEYQRKLEIDAEYRRGLKKDMEDHWEATRVNPLKKIEEARVAKEQNDEYLQKLDRLREQKLNVLRSRGVPEKYLVDIQALKWEIK</sequence>
<evidence type="ECO:0000256" key="3">
    <source>
        <dbReference type="ARBA" id="ARBA00023054"/>
    </source>
</evidence>
<dbReference type="InterPro" id="IPR033253">
    <property type="entry name" value="CFAP45"/>
</dbReference>
<evidence type="ECO:0000256" key="8">
    <source>
        <dbReference type="SAM" id="Coils"/>
    </source>
</evidence>
<dbReference type="InterPro" id="IPR043597">
    <property type="entry name" value="TPH_dom"/>
</dbReference>
<accession>A0ABR2KZ57</accession>
<gene>
    <name evidence="10" type="ORF">M9Y10_014298</name>
</gene>
<evidence type="ECO:0000256" key="6">
    <source>
        <dbReference type="ARBA" id="ARBA00034116"/>
    </source>
</evidence>
<evidence type="ECO:0000256" key="5">
    <source>
        <dbReference type="ARBA" id="ARBA00023273"/>
    </source>
</evidence>